<protein>
    <submittedName>
        <fullName evidence="2">Uncharacterized protein</fullName>
    </submittedName>
</protein>
<feature type="compositionally biased region" description="Acidic residues" evidence="1">
    <location>
        <begin position="191"/>
        <end position="200"/>
    </location>
</feature>
<feature type="compositionally biased region" description="Polar residues" evidence="1">
    <location>
        <begin position="49"/>
        <end position="69"/>
    </location>
</feature>
<gene>
    <name evidence="2" type="ORF">VNI00_016351</name>
</gene>
<feature type="compositionally biased region" description="Basic and acidic residues" evidence="1">
    <location>
        <begin position="153"/>
        <end position="162"/>
    </location>
</feature>
<evidence type="ECO:0000256" key="1">
    <source>
        <dbReference type="SAM" id="MobiDB-lite"/>
    </source>
</evidence>
<dbReference type="AlphaFoldDB" id="A0AAW0BE50"/>
<feature type="compositionally biased region" description="Basic and acidic residues" evidence="1">
    <location>
        <begin position="320"/>
        <end position="335"/>
    </location>
</feature>
<comment type="caution">
    <text evidence="2">The sequence shown here is derived from an EMBL/GenBank/DDBJ whole genome shotgun (WGS) entry which is preliminary data.</text>
</comment>
<proteinExistence type="predicted"/>
<accession>A0AAW0BE50</accession>
<sequence>MPSSTDIRGSVGPIRTRRPHRTSPYISRRASSHSDSGSDSDIAYVSRVISDSSNVNQPASFPRRNSSLKPDSDLEDVQDTLLQHRSSPEPDSDIEPCYRVVSAPRQGPISSRASLPIVEIDSDLEDNLPGSSASLHRTRGTVSADPDGTPNLADHREAHIDTDSVQQQEAGQDGDDDGDVFIGITNLDSSESSDDDAPDDGDARPKIYKPAGEAGRPNNGGYNLRKVLKWSDDKFRKVSALVKKHTLKTLNCEHPFSVQPPDRVRAIREKCLQKYPDLNQYHLYWPIDDLIRNHLKYQKTVLKKQRQERMCAEAQAVLQSRERTGRKASKKDSRNTRPRTRTSPRLTVVRTEQRKAGSS</sequence>
<dbReference type="Proteomes" id="UP001383192">
    <property type="component" value="Unassembled WGS sequence"/>
</dbReference>
<evidence type="ECO:0000313" key="2">
    <source>
        <dbReference type="EMBL" id="KAK7024410.1"/>
    </source>
</evidence>
<feature type="region of interest" description="Disordered" evidence="1">
    <location>
        <begin position="316"/>
        <end position="359"/>
    </location>
</feature>
<reference evidence="2 3" key="1">
    <citation type="submission" date="2024-01" db="EMBL/GenBank/DDBJ databases">
        <title>A draft genome for a cacao thread blight-causing isolate of Paramarasmius palmivorus.</title>
        <authorList>
            <person name="Baruah I.K."/>
            <person name="Bukari Y."/>
            <person name="Amoako-Attah I."/>
            <person name="Meinhardt L.W."/>
            <person name="Bailey B.A."/>
            <person name="Cohen S.P."/>
        </authorList>
    </citation>
    <scope>NUCLEOTIDE SEQUENCE [LARGE SCALE GENOMIC DNA]</scope>
    <source>
        <strain evidence="2 3">GH-12</strain>
    </source>
</reference>
<feature type="region of interest" description="Disordered" evidence="1">
    <location>
        <begin position="1"/>
        <end position="220"/>
    </location>
</feature>
<dbReference type="EMBL" id="JAYKXP010000125">
    <property type="protein sequence ID" value="KAK7024410.1"/>
    <property type="molecule type" value="Genomic_DNA"/>
</dbReference>
<evidence type="ECO:0000313" key="3">
    <source>
        <dbReference type="Proteomes" id="UP001383192"/>
    </source>
</evidence>
<keyword evidence="3" id="KW-1185">Reference proteome</keyword>
<organism evidence="2 3">
    <name type="scientific">Paramarasmius palmivorus</name>
    <dbReference type="NCBI Taxonomy" id="297713"/>
    <lineage>
        <taxon>Eukaryota</taxon>
        <taxon>Fungi</taxon>
        <taxon>Dikarya</taxon>
        <taxon>Basidiomycota</taxon>
        <taxon>Agaricomycotina</taxon>
        <taxon>Agaricomycetes</taxon>
        <taxon>Agaricomycetidae</taxon>
        <taxon>Agaricales</taxon>
        <taxon>Marasmiineae</taxon>
        <taxon>Marasmiaceae</taxon>
        <taxon>Paramarasmius</taxon>
    </lineage>
</organism>
<name>A0AAW0BE50_9AGAR</name>